<keyword evidence="1" id="KW-0645">Protease</keyword>
<dbReference type="RefSeq" id="WP_191204419.1">
    <property type="nucleotide sequence ID" value="NZ_JACXZA010000003.1"/>
</dbReference>
<dbReference type="SUPFAM" id="SSF50494">
    <property type="entry name" value="Trypsin-like serine proteases"/>
    <property type="match status" value="1"/>
</dbReference>
<dbReference type="InterPro" id="IPR036582">
    <property type="entry name" value="Mao_N_sf"/>
</dbReference>
<dbReference type="PRINTS" id="PR00834">
    <property type="entry name" value="PROTEASES2C"/>
</dbReference>
<evidence type="ECO:0000313" key="6">
    <source>
        <dbReference type="EMBL" id="MBD3920180.1"/>
    </source>
</evidence>
<dbReference type="Proteomes" id="UP000609346">
    <property type="component" value="Unassembled WGS sequence"/>
</dbReference>
<sequence length="512" mass="55544">MKQHVAKWVVATTLAASLAIVPLASGGAQTAHAATKQAASVQSEIAVYLDGQKLALAQAPYLRNGVTFVPMSAIFKALDASVTYEPSTKTIISRKGSTTISLKVGSKKATINGKSVSLTAPAELVNGTTFVPLRFIGEAFGAEVAWKASEQKVVITSLEALMEREQQKWEQERASQILTTTQNVALNDEKVVMIETDLGQGSGVVVGPNEILTNYHVMYEATSAEAYDVDGRTFKIEGVVASNESDDLVIVKTKTALNIDPVSIASPYDIQKGDPVVAIGSPLGVQNTATDGIVSNIVADKDITYIQFSAPIDHGSSGGGLFNQYGELVGINTLGYDDVNMDINFAVSIDDVLDLLVDYISKPEQTPKFIASKLPESLKDLSTDQLASFMTKNFSSISTTAMSDGALTNWTVKRDEKGWLVFEANIDPIFYSLYGEKVKDQIGSWAYNTGYELRKRLPDETVRIVINYDRVYDFEPQGYAPSELTALGDGKWRLHFAILDYQGKTTAVVKMR</sequence>
<dbReference type="PANTHER" id="PTHR43343:SF3">
    <property type="entry name" value="PROTEASE DO-LIKE 8, CHLOROPLASTIC"/>
    <property type="match status" value="1"/>
</dbReference>
<dbReference type="Gene3D" id="3.30.457.10">
    <property type="entry name" value="Copper amine oxidase-like, N-terminal domain"/>
    <property type="match status" value="1"/>
</dbReference>
<keyword evidence="4" id="KW-0732">Signal</keyword>
<dbReference type="Pfam" id="PF13365">
    <property type="entry name" value="Trypsin_2"/>
    <property type="match status" value="1"/>
</dbReference>
<dbReference type="InterPro" id="IPR051201">
    <property type="entry name" value="Chloro_Bact_Ser_Proteases"/>
</dbReference>
<reference evidence="6 7" key="1">
    <citation type="submission" date="2020-09" db="EMBL/GenBank/DDBJ databases">
        <title>Paenibacillus sp. strain PR3 16S rRNA gene Genome sequencing and assembly.</title>
        <authorList>
            <person name="Kim J."/>
        </authorList>
    </citation>
    <scope>NUCLEOTIDE SEQUENCE [LARGE SCALE GENOMIC DNA]</scope>
    <source>
        <strain evidence="6 7">PR3</strain>
    </source>
</reference>
<name>A0ABR8MW43_9BACL</name>
<proteinExistence type="predicted"/>
<dbReference type="InterPro" id="IPR012854">
    <property type="entry name" value="Cu_amine_oxidase-like_N"/>
</dbReference>
<dbReference type="EMBL" id="JACXZA010000003">
    <property type="protein sequence ID" value="MBD3920180.1"/>
    <property type="molecule type" value="Genomic_DNA"/>
</dbReference>
<evidence type="ECO:0000256" key="2">
    <source>
        <dbReference type="ARBA" id="ARBA00022801"/>
    </source>
</evidence>
<dbReference type="InterPro" id="IPR009003">
    <property type="entry name" value="Peptidase_S1_PA"/>
</dbReference>
<evidence type="ECO:0000256" key="4">
    <source>
        <dbReference type="SAM" id="SignalP"/>
    </source>
</evidence>
<feature type="signal peptide" evidence="4">
    <location>
        <begin position="1"/>
        <end position="33"/>
    </location>
</feature>
<dbReference type="InterPro" id="IPR001940">
    <property type="entry name" value="Peptidase_S1C"/>
</dbReference>
<feature type="domain" description="Copper amine oxidase-like N-terminal" evidence="5">
    <location>
        <begin position="49"/>
        <end position="155"/>
    </location>
</feature>
<feature type="chain" id="PRO_5046659564" evidence="4">
    <location>
        <begin position="34"/>
        <end position="512"/>
    </location>
</feature>
<protein>
    <submittedName>
        <fullName evidence="6">Trypsin-like peptidase domain-containing protein</fullName>
    </submittedName>
</protein>
<dbReference type="SUPFAM" id="SSF55383">
    <property type="entry name" value="Copper amine oxidase, domain N"/>
    <property type="match status" value="1"/>
</dbReference>
<dbReference type="Pfam" id="PF07833">
    <property type="entry name" value="Cu_amine_oxidN1"/>
    <property type="match status" value="1"/>
</dbReference>
<organism evidence="6 7">
    <name type="scientific">Paenibacillus terricola</name>
    <dbReference type="NCBI Taxonomy" id="2763503"/>
    <lineage>
        <taxon>Bacteria</taxon>
        <taxon>Bacillati</taxon>
        <taxon>Bacillota</taxon>
        <taxon>Bacilli</taxon>
        <taxon>Bacillales</taxon>
        <taxon>Paenibacillaceae</taxon>
        <taxon>Paenibacillus</taxon>
    </lineage>
</organism>
<evidence type="ECO:0000256" key="3">
    <source>
        <dbReference type="ARBA" id="ARBA00022825"/>
    </source>
</evidence>
<dbReference type="Gene3D" id="2.40.10.120">
    <property type="match status" value="1"/>
</dbReference>
<comment type="caution">
    <text evidence="6">The sequence shown here is derived from an EMBL/GenBank/DDBJ whole genome shotgun (WGS) entry which is preliminary data.</text>
</comment>
<evidence type="ECO:0000259" key="5">
    <source>
        <dbReference type="Pfam" id="PF07833"/>
    </source>
</evidence>
<dbReference type="PANTHER" id="PTHR43343">
    <property type="entry name" value="PEPTIDASE S12"/>
    <property type="match status" value="1"/>
</dbReference>
<evidence type="ECO:0000256" key="1">
    <source>
        <dbReference type="ARBA" id="ARBA00022670"/>
    </source>
</evidence>
<accession>A0ABR8MW43</accession>
<gene>
    <name evidence="6" type="ORF">H8B09_15550</name>
</gene>
<evidence type="ECO:0000313" key="7">
    <source>
        <dbReference type="Proteomes" id="UP000609346"/>
    </source>
</evidence>
<keyword evidence="3" id="KW-0720">Serine protease</keyword>
<keyword evidence="2" id="KW-0378">Hydrolase</keyword>
<keyword evidence="7" id="KW-1185">Reference proteome</keyword>